<dbReference type="AlphaFoldDB" id="A0A8H7H1J2"/>
<reference evidence="2" key="1">
    <citation type="submission" date="2020-09" db="EMBL/GenBank/DDBJ databases">
        <title>Comparative genome analyses of four rice-infecting Rhizoctonia solani isolates reveal extensive enrichment of homogalacturonan modification genes.</title>
        <authorList>
            <person name="Lee D.-Y."/>
            <person name="Jeon J."/>
            <person name="Kim K.-T."/>
            <person name="Cheong K."/>
            <person name="Song H."/>
            <person name="Choi G."/>
            <person name="Ko J."/>
            <person name="Opiyo S.O."/>
            <person name="Zuo S."/>
            <person name="Madhav S."/>
            <person name="Lee Y.-H."/>
            <person name="Wang G.-L."/>
        </authorList>
    </citation>
    <scope>NUCLEOTIDE SEQUENCE</scope>
    <source>
        <strain evidence="2">AG1-IA YN-7</strain>
    </source>
</reference>
<name>A0A8H7H1J2_9AGAM</name>
<comment type="caution">
    <text evidence="2">The sequence shown here is derived from an EMBL/GenBank/DDBJ whole genome shotgun (WGS) entry which is preliminary data.</text>
</comment>
<evidence type="ECO:0000256" key="1">
    <source>
        <dbReference type="SAM" id="Phobius"/>
    </source>
</evidence>
<keyword evidence="1" id="KW-0472">Membrane</keyword>
<organism evidence="2 3">
    <name type="scientific">Rhizoctonia solani</name>
    <dbReference type="NCBI Taxonomy" id="456999"/>
    <lineage>
        <taxon>Eukaryota</taxon>
        <taxon>Fungi</taxon>
        <taxon>Dikarya</taxon>
        <taxon>Basidiomycota</taxon>
        <taxon>Agaricomycotina</taxon>
        <taxon>Agaricomycetes</taxon>
        <taxon>Cantharellales</taxon>
        <taxon>Ceratobasidiaceae</taxon>
        <taxon>Rhizoctonia</taxon>
    </lineage>
</organism>
<proteinExistence type="predicted"/>
<feature type="transmembrane region" description="Helical" evidence="1">
    <location>
        <begin position="274"/>
        <end position="301"/>
    </location>
</feature>
<gene>
    <name evidence="2" type="ORF">RHS04_07832</name>
</gene>
<evidence type="ECO:0000313" key="2">
    <source>
        <dbReference type="EMBL" id="KAF8672227.1"/>
    </source>
</evidence>
<keyword evidence="1" id="KW-1133">Transmembrane helix</keyword>
<sequence>MPLDSSSSVVSAVDPASVGNPMVDGTFLDKGQLQSLDGYPEDDKLAFLDFQDGSCWHPMPNEDLVQCVQTRRDSIPSQVKLVQQGVALTDSQLAMMKKKGDFIDSMTGVSAMGNMAHIHTDVVDSLTLASSKLLQAQANLMLQALSTAVTICKGDNAGINAAAASPGKLLTGLGRLNPGQILAEQALESLTQLFSALQGDALDRIVNAANGIVAASAHQSAFSVPISQTFQDNENLQSRLSKLSDCSCFAEAPVAGRPTNLVNKFLPIQLQGGVWLPIYVVSFPSLLIFLVPDCMYVAIIFMQA</sequence>
<protein>
    <submittedName>
        <fullName evidence="2">Uncharacterized protein</fullName>
    </submittedName>
</protein>
<evidence type="ECO:0000313" key="3">
    <source>
        <dbReference type="Proteomes" id="UP000650582"/>
    </source>
</evidence>
<dbReference type="EMBL" id="JACYCC010000208">
    <property type="protein sequence ID" value="KAF8672227.1"/>
    <property type="molecule type" value="Genomic_DNA"/>
</dbReference>
<dbReference type="Proteomes" id="UP000650582">
    <property type="component" value="Unassembled WGS sequence"/>
</dbReference>
<keyword evidence="1" id="KW-0812">Transmembrane</keyword>
<accession>A0A8H7H1J2</accession>